<organism evidence="2 3">
    <name type="scientific">Conexibacter woesei (strain DSM 14684 / CCUG 47730 / CIP 108061 / JCM 11494 / NBRC 100937 / ID131577)</name>
    <dbReference type="NCBI Taxonomy" id="469383"/>
    <lineage>
        <taxon>Bacteria</taxon>
        <taxon>Bacillati</taxon>
        <taxon>Actinomycetota</taxon>
        <taxon>Thermoleophilia</taxon>
        <taxon>Solirubrobacterales</taxon>
        <taxon>Conexibacteraceae</taxon>
        <taxon>Conexibacter</taxon>
    </lineage>
</organism>
<protein>
    <submittedName>
        <fullName evidence="2">Collagen triple helix repeat protein</fullName>
    </submittedName>
</protein>
<dbReference type="PANTHER" id="PTHR24637">
    <property type="entry name" value="COLLAGEN"/>
    <property type="match status" value="1"/>
</dbReference>
<keyword evidence="3" id="KW-1185">Reference proteome</keyword>
<sequence precursor="true">MQNWIRTLRPSRVTLAAPVAVLALAGGVAVASTAEMPWARSSQSRELRGCVRASDRTLRIPAVGRRCARGEQTISWNTRGPAGARGASGAAGARGASGAAGARGASGAAGPAGLAGERGRTGPQGPAGRDGHQGAPGRDGQPGTPGAPGIAGAPGAPGQPGRDGVGASGKSASAPITVARGGSQTVLSLTLPAGAHLVTMQVSATSATEGAMARPECSIDGGGELLGAGVAHVSSMTVAKTFSGQAFIELSAAGSVELVCSSNADAQFPADGSVIGARALVAMPIAMQP</sequence>
<feature type="compositionally biased region" description="Low complexity" evidence="1">
    <location>
        <begin position="141"/>
        <end position="160"/>
    </location>
</feature>
<evidence type="ECO:0000313" key="3">
    <source>
        <dbReference type="Proteomes" id="UP000008229"/>
    </source>
</evidence>
<dbReference type="RefSeq" id="WP_012934136.1">
    <property type="nucleotide sequence ID" value="NC_013739.1"/>
</dbReference>
<reference evidence="2 3" key="1">
    <citation type="journal article" date="2010" name="Stand. Genomic Sci.">
        <title>Complete genome sequence of Conexibacter woesei type strain (ID131577).</title>
        <authorList>
            <person name="Pukall R."/>
            <person name="Lapidus A."/>
            <person name="Glavina Del Rio T."/>
            <person name="Copeland A."/>
            <person name="Tice H."/>
            <person name="Cheng J.-F."/>
            <person name="Lucas S."/>
            <person name="Chen F."/>
            <person name="Nolan M."/>
            <person name="Bruce D."/>
            <person name="Goodwin L."/>
            <person name="Pitluck S."/>
            <person name="Mavromatis K."/>
            <person name="Ivanova N."/>
            <person name="Ovchinnikova G."/>
            <person name="Pati A."/>
            <person name="Chen A."/>
            <person name="Palaniappan K."/>
            <person name="Land M."/>
            <person name="Hauser L."/>
            <person name="Chang Y.-J."/>
            <person name="Jeffries C.D."/>
            <person name="Chain P."/>
            <person name="Meincke L."/>
            <person name="Sims D."/>
            <person name="Brettin T."/>
            <person name="Detter J.C."/>
            <person name="Rohde M."/>
            <person name="Goeker M."/>
            <person name="Bristow J."/>
            <person name="Eisen J.A."/>
            <person name="Markowitz V."/>
            <person name="Kyrpides N.C."/>
            <person name="Klenk H.-P."/>
            <person name="Hugenholtz P."/>
        </authorList>
    </citation>
    <scope>NUCLEOTIDE SEQUENCE [LARGE SCALE GENOMIC DNA]</scope>
    <source>
        <strain evidence="3">DSM 14684 / CIP 108061 / JCM 11494 / NBRC 100937 / ID131577</strain>
    </source>
</reference>
<dbReference type="InterPro" id="IPR008160">
    <property type="entry name" value="Collagen"/>
</dbReference>
<keyword evidence="2" id="KW-0176">Collagen</keyword>
<dbReference type="KEGG" id="cwo:Cwoe_2666"/>
<feature type="compositionally biased region" description="Low complexity" evidence="1">
    <location>
        <begin position="79"/>
        <end position="115"/>
    </location>
</feature>
<name>D3F9M3_CONWI</name>
<dbReference type="EMBL" id="CP001854">
    <property type="protein sequence ID" value="ADB51085.1"/>
    <property type="molecule type" value="Genomic_DNA"/>
</dbReference>
<dbReference type="Proteomes" id="UP000008229">
    <property type="component" value="Chromosome"/>
</dbReference>
<reference evidence="3" key="2">
    <citation type="submission" date="2010-01" db="EMBL/GenBank/DDBJ databases">
        <title>The complete genome of Conexibacter woesei DSM 14684.</title>
        <authorList>
            <consortium name="US DOE Joint Genome Institute (JGI-PGF)"/>
            <person name="Lucas S."/>
            <person name="Copeland A."/>
            <person name="Lapidus A."/>
            <person name="Glavina del Rio T."/>
            <person name="Dalin E."/>
            <person name="Tice H."/>
            <person name="Bruce D."/>
            <person name="Goodwin L."/>
            <person name="Pitluck S."/>
            <person name="Kyrpides N."/>
            <person name="Mavromatis K."/>
            <person name="Ivanova N."/>
            <person name="Mikhailova N."/>
            <person name="Chertkov O."/>
            <person name="Brettin T."/>
            <person name="Detter J.C."/>
            <person name="Han C."/>
            <person name="Larimer F."/>
            <person name="Land M."/>
            <person name="Hauser L."/>
            <person name="Markowitz V."/>
            <person name="Cheng J.-F."/>
            <person name="Hugenholtz P."/>
            <person name="Woyke T."/>
            <person name="Wu D."/>
            <person name="Pukall R."/>
            <person name="Steenblock K."/>
            <person name="Schneider S."/>
            <person name="Klenk H.-P."/>
            <person name="Eisen J.A."/>
        </authorList>
    </citation>
    <scope>NUCLEOTIDE SEQUENCE [LARGE SCALE GENOMIC DNA]</scope>
    <source>
        <strain evidence="3">DSM 14684 / CIP 108061 / JCM 11494 / NBRC 100937 / ID131577</strain>
    </source>
</reference>
<dbReference type="AlphaFoldDB" id="D3F9M3"/>
<feature type="region of interest" description="Disordered" evidence="1">
    <location>
        <begin position="74"/>
        <end position="173"/>
    </location>
</feature>
<proteinExistence type="predicted"/>
<dbReference type="eggNOG" id="COG3266">
    <property type="taxonomic scope" value="Bacteria"/>
</dbReference>
<dbReference type="STRING" id="469383.Cwoe_2666"/>
<gene>
    <name evidence="2" type="ordered locus">Cwoe_2666</name>
</gene>
<dbReference type="HOGENOM" id="CLU_962115_0_0_11"/>
<dbReference type="Pfam" id="PF01391">
    <property type="entry name" value="Collagen"/>
    <property type="match status" value="1"/>
</dbReference>
<evidence type="ECO:0000313" key="2">
    <source>
        <dbReference type="EMBL" id="ADB51085.1"/>
    </source>
</evidence>
<evidence type="ECO:0000256" key="1">
    <source>
        <dbReference type="SAM" id="MobiDB-lite"/>
    </source>
</evidence>
<accession>D3F9M3</accession>